<feature type="region of interest" description="Disordered" evidence="1">
    <location>
        <begin position="1"/>
        <end position="64"/>
    </location>
</feature>
<evidence type="ECO:0000313" key="3">
    <source>
        <dbReference type="Proteomes" id="UP000238479"/>
    </source>
</evidence>
<proteinExistence type="predicted"/>
<dbReference type="PANTHER" id="PTHR15682">
    <property type="entry name" value="UNHEALTHY RIBOSOME BIOGENESIS PROTEIN 2 HOMOLOG"/>
    <property type="match status" value="1"/>
</dbReference>
<name>A0A2P6PJ83_ROSCH</name>
<evidence type="ECO:0008006" key="4">
    <source>
        <dbReference type="Google" id="ProtNLM"/>
    </source>
</evidence>
<dbReference type="GO" id="GO:0005730">
    <property type="term" value="C:nucleolus"/>
    <property type="evidence" value="ECO:0007669"/>
    <property type="project" value="TreeGrafter"/>
</dbReference>
<accession>A0A2P6PJ83</accession>
<dbReference type="STRING" id="74649.A0A2P6PJ83"/>
<sequence length="1501" mass="170066">MADSGANPKQRQPKKNKKKRKQSGPEESERLLKTNRTNSSENENEPEDQNFEVGEAEKPNQGGPWRNLELILSIQNRELDLHKKVELAHGFVMSRVKEEGGSSDEDNQAVNMSRLVIFVSDWVQSLLISEGKKVESGGEKHQAEVVYTYLDLRCWEIFKFCLEESLKLNVSLTFSRNLLRSICWIARSALSLLNKTFIGEGLRLYTTVLDCISLVFSSQEGFSNENLDMWITTVSSVLDLGHKCYCEAPASGNEGVLVFQFLCLVLEPFARFLRAHARKDGFRDFSNKLLEPLLHLLGLLHLQIGGSNPGWTRNILKLVEDVLSHGLYHPLHIDGFLSLCSTEKDATSNDGKSKDSKTINQSYHRHLFDKVEGILAAKNAFAVESIGVLFHLLIDQVKKLKRDSALTASTKMMGKSEGSRLLEDSSLGQTSMMSSESRIVEKNYCSTSFNPGTRKSLHDFFVLIMEPLLLEINGFLETKLKVGPELLDIHCTLKAINNVLSVFMHEKIYVRTEDASEGASLNFLKKVYNIIISLSSDLIQLSVTHSDNFTLIANEVLSAVGYLMEIEYDVLENDLVSLWLMILSYWAIGLSLVDSPDRCSLFSKITDIGCQLIMLYSQLRQVNNTIFALCKAIRVINLHNSDGELNYTRFVIPFHGEAYAKAVEMLLSAHEFKIAIHKAMKSIPEGQASQCIRQLTLDISESLEWMKVSCSEADEKEFSECHLSSLHNFNLEAELFGRGLSEIYALFLESLIVTTGNCNLLGASIMELIRVIFPCMSNLVGPQQEDAVNKFLWSVAVKDSDNVITRNKNKYMIFEVSTYWVVLFFFRLYSSCRCLYRQAAILMPPDLSRKMSAEMGDSFSSFSGRDWMEMSDWINGGFFSWIVQPSASLFSVIQSVSNIFCKDCAADSCPLTYLMHTMACERLVDLNSRIKSFEYLIENGDNLVQVADISSLRQEAAGLTGFMMGHLSLVSEDQQRIFISADTTNNKMVDYESDEWDFSICSVNKKSLPTALWWVVCQNIHAWCPHASKKDLKRFLSLLIHTSIPYVRSSFGVVIEHKNHEADRLKNVALHQISSQCFIDSSLYEQRFVCRYFAKRFCRALEKSTLPFISDFPSGNVKFKSSPNWPNVLSDLENSSLAISCNKLNVFDCSSASSCKGQNSQPSTIMKFTACQSLLNLLSCMPKGHLDTRSFSCYVTSILNLERIVVGGLLDYQNASYSTYYYELFRLFVSCRKALRCIITACEETVAGRTSDTVLFEDLFPVSWLYKSVHMVAGLQESFSKDIYHQVHDMILALMDHTFYVFLTLNKYQSNHAVRFLEVAELNFGCAQEQRSLLNSSNYIEAWKSVNVVAKILKEQMQILLVNVKNGICNGKEEVSVDALNLNKFASLISCFSGFLWGLACVVIDTDGRNSDEKAKLSRWKLEPISELNLCIKVFEEISSLLLQMFILDDNQQSTTICHAYNLQKSGYNLDFWVQRRFCRKAMMLTLIWHVVDCRMNLPLQ</sequence>
<gene>
    <name evidence="2" type="ORF">RchiOBHm_Chr6g0245311</name>
</gene>
<dbReference type="OMA" id="NRISSWD"/>
<dbReference type="GO" id="GO:0042254">
    <property type="term" value="P:ribosome biogenesis"/>
    <property type="evidence" value="ECO:0007669"/>
    <property type="project" value="TreeGrafter"/>
</dbReference>
<comment type="caution">
    <text evidence="2">The sequence shown here is derived from an EMBL/GenBank/DDBJ whole genome shotgun (WGS) entry which is preliminary data.</text>
</comment>
<dbReference type="Proteomes" id="UP000238479">
    <property type="component" value="Chromosome 6"/>
</dbReference>
<protein>
    <recommendedName>
        <fullName evidence="4">Nucleolar 27S pre-rRNA processing Urb2/Npa2 C-terminal domain-containing protein</fullName>
    </recommendedName>
</protein>
<dbReference type="Gramene" id="PRQ21986">
    <property type="protein sequence ID" value="PRQ21986"/>
    <property type="gene ID" value="RchiOBHm_Chr6g0245311"/>
</dbReference>
<dbReference type="EMBL" id="PDCK01000044">
    <property type="protein sequence ID" value="PRQ21986.1"/>
    <property type="molecule type" value="Genomic_DNA"/>
</dbReference>
<evidence type="ECO:0000313" key="2">
    <source>
        <dbReference type="EMBL" id="PRQ21986.1"/>
    </source>
</evidence>
<dbReference type="InterPro" id="IPR052609">
    <property type="entry name" value="Ribosome_Biogenesis_Reg"/>
</dbReference>
<keyword evidence="3" id="KW-1185">Reference proteome</keyword>
<evidence type="ECO:0000256" key="1">
    <source>
        <dbReference type="SAM" id="MobiDB-lite"/>
    </source>
</evidence>
<feature type="compositionally biased region" description="Basic and acidic residues" evidence="1">
    <location>
        <begin position="23"/>
        <end position="32"/>
    </location>
</feature>
<organism evidence="2 3">
    <name type="scientific">Rosa chinensis</name>
    <name type="common">China rose</name>
    <dbReference type="NCBI Taxonomy" id="74649"/>
    <lineage>
        <taxon>Eukaryota</taxon>
        <taxon>Viridiplantae</taxon>
        <taxon>Streptophyta</taxon>
        <taxon>Embryophyta</taxon>
        <taxon>Tracheophyta</taxon>
        <taxon>Spermatophyta</taxon>
        <taxon>Magnoliopsida</taxon>
        <taxon>eudicotyledons</taxon>
        <taxon>Gunneridae</taxon>
        <taxon>Pentapetalae</taxon>
        <taxon>rosids</taxon>
        <taxon>fabids</taxon>
        <taxon>Rosales</taxon>
        <taxon>Rosaceae</taxon>
        <taxon>Rosoideae</taxon>
        <taxon>Rosoideae incertae sedis</taxon>
        <taxon>Rosa</taxon>
    </lineage>
</organism>
<dbReference type="PANTHER" id="PTHR15682:SF2">
    <property type="entry name" value="UNHEALTHY RIBOSOME BIOGENESIS PROTEIN 2 HOMOLOG"/>
    <property type="match status" value="1"/>
</dbReference>
<feature type="compositionally biased region" description="Basic residues" evidence="1">
    <location>
        <begin position="11"/>
        <end position="22"/>
    </location>
</feature>
<dbReference type="OrthoDB" id="160374at2759"/>
<reference evidence="2 3" key="1">
    <citation type="journal article" date="2018" name="Nat. Genet.">
        <title>The Rosa genome provides new insights in the design of modern roses.</title>
        <authorList>
            <person name="Bendahmane M."/>
        </authorList>
    </citation>
    <scope>NUCLEOTIDE SEQUENCE [LARGE SCALE GENOMIC DNA]</scope>
    <source>
        <strain evidence="3">cv. Old Blush</strain>
    </source>
</reference>